<dbReference type="Pfam" id="PF00954">
    <property type="entry name" value="S_locus_glycop"/>
    <property type="match status" value="1"/>
</dbReference>
<organism evidence="6 7">
    <name type="scientific">Thalictrum thalictroides</name>
    <name type="common">Rue-anemone</name>
    <name type="synonym">Anemone thalictroides</name>
    <dbReference type="NCBI Taxonomy" id="46969"/>
    <lineage>
        <taxon>Eukaryota</taxon>
        <taxon>Viridiplantae</taxon>
        <taxon>Streptophyta</taxon>
        <taxon>Embryophyta</taxon>
        <taxon>Tracheophyta</taxon>
        <taxon>Spermatophyta</taxon>
        <taxon>Magnoliopsida</taxon>
        <taxon>Ranunculales</taxon>
        <taxon>Ranunculaceae</taxon>
        <taxon>Thalictroideae</taxon>
        <taxon>Thalictrum</taxon>
    </lineage>
</organism>
<dbReference type="Gene3D" id="3.30.200.20">
    <property type="entry name" value="Phosphorylase Kinase, domain 1"/>
    <property type="match status" value="1"/>
</dbReference>
<dbReference type="Gene3D" id="2.90.10.30">
    <property type="match status" value="1"/>
</dbReference>
<feature type="transmembrane region" description="Helical" evidence="3">
    <location>
        <begin position="450"/>
        <end position="471"/>
    </location>
</feature>
<dbReference type="InterPro" id="IPR001480">
    <property type="entry name" value="Bulb-type_lectin_dom"/>
</dbReference>
<evidence type="ECO:0000259" key="5">
    <source>
        <dbReference type="PROSITE" id="PS50927"/>
    </source>
</evidence>
<feature type="signal peptide" evidence="4">
    <location>
        <begin position="1"/>
        <end position="22"/>
    </location>
</feature>
<name>A0A7J6URB6_THATH</name>
<dbReference type="FunFam" id="2.90.10.10:FF:000013">
    <property type="entry name" value="G-type lectin S-receptor-like serine/threonine-protein kinase LECRK1"/>
    <property type="match status" value="1"/>
</dbReference>
<keyword evidence="6" id="KW-0808">Transferase</keyword>
<evidence type="ECO:0000313" key="7">
    <source>
        <dbReference type="Proteomes" id="UP000554482"/>
    </source>
</evidence>
<keyword evidence="1 4" id="KW-0732">Signal</keyword>
<dbReference type="PANTHER" id="PTHR47976:SF108">
    <property type="entry name" value="G-TYPE LECTIN S-RECEPTOR-LIKE SERINE_THREONINE-PROTEIN KINASE LECRK1"/>
    <property type="match status" value="1"/>
</dbReference>
<reference evidence="6 7" key="1">
    <citation type="submission" date="2020-06" db="EMBL/GenBank/DDBJ databases">
        <title>Transcriptomic and genomic resources for Thalictrum thalictroides and T. hernandezii: Facilitating candidate gene discovery in an emerging model plant lineage.</title>
        <authorList>
            <person name="Arias T."/>
            <person name="Riano-Pachon D.M."/>
            <person name="Di Stilio V.S."/>
        </authorList>
    </citation>
    <scope>NUCLEOTIDE SEQUENCE [LARGE SCALE GENOMIC DNA]</scope>
    <source>
        <strain evidence="7">cv. WT478/WT964</strain>
        <tissue evidence="6">Leaves</tissue>
    </source>
</reference>
<proteinExistence type="predicted"/>
<dbReference type="Gene3D" id="2.90.10.10">
    <property type="entry name" value="Bulb-type lectin domain"/>
    <property type="match status" value="1"/>
</dbReference>
<gene>
    <name evidence="6" type="ORF">FRX31_035347</name>
</gene>
<dbReference type="GO" id="GO:0030246">
    <property type="term" value="F:carbohydrate binding"/>
    <property type="evidence" value="ECO:0007669"/>
    <property type="project" value="UniProtKB-KW"/>
</dbReference>
<keyword evidence="6" id="KW-0430">Lectin</keyword>
<feature type="domain" description="Bulb-type lectin" evidence="5">
    <location>
        <begin position="28"/>
        <end position="146"/>
    </location>
</feature>
<dbReference type="GO" id="GO:0048544">
    <property type="term" value="P:recognition of pollen"/>
    <property type="evidence" value="ECO:0007669"/>
    <property type="project" value="InterPro"/>
</dbReference>
<evidence type="ECO:0000256" key="4">
    <source>
        <dbReference type="SAM" id="SignalP"/>
    </source>
</evidence>
<dbReference type="EMBL" id="JABWDY010044542">
    <property type="protein sequence ID" value="KAF5175066.1"/>
    <property type="molecule type" value="Genomic_DNA"/>
</dbReference>
<dbReference type="InterPro" id="IPR051343">
    <property type="entry name" value="G-type_lectin_kinases/EP1-like"/>
</dbReference>
<feature type="non-terminal residue" evidence="6">
    <location>
        <position position="1"/>
    </location>
</feature>
<dbReference type="SUPFAM" id="SSF51110">
    <property type="entry name" value="alpha-D-mannose-specific plant lectins"/>
    <property type="match status" value="2"/>
</dbReference>
<evidence type="ECO:0000256" key="2">
    <source>
        <dbReference type="ARBA" id="ARBA00023157"/>
    </source>
</evidence>
<dbReference type="CDD" id="cd00028">
    <property type="entry name" value="B_lectin"/>
    <property type="match status" value="1"/>
</dbReference>
<dbReference type="OrthoDB" id="1930390at2759"/>
<keyword evidence="2" id="KW-1015">Disulfide bond</keyword>
<dbReference type="Pfam" id="PF01453">
    <property type="entry name" value="B_lectin"/>
    <property type="match status" value="1"/>
</dbReference>
<comment type="caution">
    <text evidence="6">The sequence shown here is derived from an EMBL/GenBank/DDBJ whole genome shotgun (WGS) entry which is preliminary data.</text>
</comment>
<keyword evidence="6" id="KW-0418">Kinase</keyword>
<evidence type="ECO:0000256" key="1">
    <source>
        <dbReference type="ARBA" id="ARBA00022729"/>
    </source>
</evidence>
<keyword evidence="3" id="KW-0812">Transmembrane</keyword>
<protein>
    <submittedName>
        <fullName evidence="6">G-type lectin S-receptor-like serine/threonine-protein kinase LECRK3</fullName>
    </submittedName>
</protein>
<dbReference type="PROSITE" id="PS50927">
    <property type="entry name" value="BULB_LECTIN"/>
    <property type="match status" value="1"/>
</dbReference>
<accession>A0A7J6URB6</accession>
<dbReference type="AlphaFoldDB" id="A0A7J6URB6"/>
<dbReference type="InterPro" id="IPR036426">
    <property type="entry name" value="Bulb-type_lectin_dom_sf"/>
</dbReference>
<keyword evidence="3" id="KW-0472">Membrane</keyword>
<dbReference type="InterPro" id="IPR000858">
    <property type="entry name" value="S_locus_glycoprot_dom"/>
</dbReference>
<dbReference type="SMART" id="SM00108">
    <property type="entry name" value="B_lectin"/>
    <property type="match status" value="1"/>
</dbReference>
<dbReference type="GO" id="GO:0016301">
    <property type="term" value="F:kinase activity"/>
    <property type="evidence" value="ECO:0007669"/>
    <property type="project" value="UniProtKB-KW"/>
</dbReference>
<dbReference type="PANTHER" id="PTHR47976">
    <property type="entry name" value="G-TYPE LECTIN S-RECEPTOR-LIKE SERINE/THREONINE-PROTEIN KINASE SD2-5"/>
    <property type="match status" value="1"/>
</dbReference>
<dbReference type="Proteomes" id="UP000554482">
    <property type="component" value="Unassembled WGS sequence"/>
</dbReference>
<evidence type="ECO:0000256" key="3">
    <source>
        <dbReference type="SAM" id="Phobius"/>
    </source>
</evidence>
<dbReference type="FunFam" id="2.90.10.30:FF:000001">
    <property type="entry name" value="Serine/threonine-protein kinase"/>
    <property type="match status" value="1"/>
</dbReference>
<feature type="chain" id="PRO_5029622339" evidence="4">
    <location>
        <begin position="23"/>
        <end position="588"/>
    </location>
</feature>
<dbReference type="InterPro" id="IPR011009">
    <property type="entry name" value="Kinase-like_dom_sf"/>
</dbReference>
<keyword evidence="7" id="KW-1185">Reference proteome</keyword>
<keyword evidence="3" id="KW-1133">Transmembrane helix</keyword>
<evidence type="ECO:0000313" key="6">
    <source>
        <dbReference type="EMBL" id="KAF5175066.1"/>
    </source>
</evidence>
<sequence length="588" mass="66384">MASLFLYFFYFLLLQFPLFISAQTYTNITLGSSKSTLDENPYWTSPSGDFAFGFHPHQDLFLLATWYAKIPVNTIVWTANEGKPVERGAKIELTSNGVLSLSTSNGTEIWKAKVNDNSQVAYAAMLNTGNFVLSTAESEVVWATFEHPTDTLLPNQILDFTKQADTKFSSRVSEDNYTIGKFELELQSDGNLVFYTIARPTERRNEPYWASNTVDNGTQLVFNQSGDIYLTLRSGGIRSLSSERPLSTEDYYQRATLDYDGVFRQYTYPKTSPRNGSWSTSWSVPQDICRSSFGNYGSGVCGFNSYCRQNENQRPECLCPPGYSYIDPNNTFNGCKPNFVQQVCETDERRRVDGFVMQELFGTDWPFAVNEWFNPVNEEWCKETCLKDCFCAAAISHEDDCWLKKFPLSRGFMIPNSNRIALIKVGNSSAERIPSTTVVYNEKKEVNRTWILLGSLLLGISVFVNLLLLVYSACYKKQIKTQTAATHTNGQNLRSFTYEELDEATDGFKEQLGQGACSTVYKGVLDSGYLVAVKRRNVELEVGEEEIEILSDLAYECYQQKALDLLVVNDEAAKNDLKCLEGIVKVAL</sequence>
<keyword evidence="6" id="KW-0675">Receptor</keyword>
<dbReference type="SUPFAM" id="SSF56112">
    <property type="entry name" value="Protein kinase-like (PK-like)"/>
    <property type="match status" value="1"/>
</dbReference>